<dbReference type="InterPro" id="IPR002553">
    <property type="entry name" value="Clathrin/coatomer_adapt-like_N"/>
</dbReference>
<evidence type="ECO:0000256" key="5">
    <source>
        <dbReference type="ARBA" id="ARBA00022927"/>
    </source>
</evidence>
<feature type="domain" description="Clathrin/coatomer adaptor adaptin-like N-terminal" evidence="7">
    <location>
        <begin position="28"/>
        <end position="82"/>
    </location>
</feature>
<keyword evidence="3" id="KW-0813">Transport</keyword>
<keyword evidence="6" id="KW-0472">Membrane</keyword>
<dbReference type="GO" id="GO:0098943">
    <property type="term" value="P:neurotransmitter receptor transport, postsynaptic endosome to lysosome"/>
    <property type="evidence" value="ECO:0007669"/>
    <property type="project" value="TreeGrafter"/>
</dbReference>
<dbReference type="AlphaFoldDB" id="A0A7R9QV05"/>
<gene>
    <name evidence="8" type="ORF">ONB1V03_LOCUS15484</name>
</gene>
<dbReference type="GO" id="GO:0006896">
    <property type="term" value="P:Golgi to vacuole transport"/>
    <property type="evidence" value="ECO:0007669"/>
    <property type="project" value="TreeGrafter"/>
</dbReference>
<dbReference type="GO" id="GO:1904115">
    <property type="term" value="C:axon cytoplasm"/>
    <property type="evidence" value="ECO:0007669"/>
    <property type="project" value="GOC"/>
</dbReference>
<evidence type="ECO:0000256" key="6">
    <source>
        <dbReference type="ARBA" id="ARBA00023136"/>
    </source>
</evidence>
<proteinExistence type="inferred from homology"/>
<dbReference type="SUPFAM" id="SSF48371">
    <property type="entry name" value="ARM repeat"/>
    <property type="match status" value="2"/>
</dbReference>
<feature type="non-terminal residue" evidence="8">
    <location>
        <position position="458"/>
    </location>
</feature>
<dbReference type="GO" id="GO:0048499">
    <property type="term" value="P:synaptic vesicle membrane organization"/>
    <property type="evidence" value="ECO:0007669"/>
    <property type="project" value="TreeGrafter"/>
</dbReference>
<organism evidence="8">
    <name type="scientific">Oppiella nova</name>
    <dbReference type="NCBI Taxonomy" id="334625"/>
    <lineage>
        <taxon>Eukaryota</taxon>
        <taxon>Metazoa</taxon>
        <taxon>Ecdysozoa</taxon>
        <taxon>Arthropoda</taxon>
        <taxon>Chelicerata</taxon>
        <taxon>Arachnida</taxon>
        <taxon>Acari</taxon>
        <taxon>Acariformes</taxon>
        <taxon>Sarcoptiformes</taxon>
        <taxon>Oribatida</taxon>
        <taxon>Brachypylina</taxon>
        <taxon>Oppioidea</taxon>
        <taxon>Oppiidae</taxon>
        <taxon>Oppiella</taxon>
    </lineage>
</organism>
<keyword evidence="4" id="KW-0677">Repeat</keyword>
<dbReference type="GO" id="GO:0098830">
    <property type="term" value="C:presynaptic endosome"/>
    <property type="evidence" value="ECO:0007669"/>
    <property type="project" value="TreeGrafter"/>
</dbReference>
<dbReference type="PANTHER" id="PTHR22781">
    <property type="entry name" value="DELTA ADAPTIN-RELATED"/>
    <property type="match status" value="1"/>
</dbReference>
<dbReference type="GO" id="GO:0030123">
    <property type="term" value="C:AP-3 adaptor complex"/>
    <property type="evidence" value="ECO:0007669"/>
    <property type="project" value="InterPro"/>
</dbReference>
<feature type="domain" description="Clathrin/coatomer adaptor adaptin-like N-terminal" evidence="7">
    <location>
        <begin position="309"/>
        <end position="451"/>
    </location>
</feature>
<dbReference type="InterPro" id="IPR016024">
    <property type="entry name" value="ARM-type_fold"/>
</dbReference>
<evidence type="ECO:0000313" key="8">
    <source>
        <dbReference type="EMBL" id="CAD7658864.1"/>
    </source>
</evidence>
<reference evidence="8" key="1">
    <citation type="submission" date="2020-11" db="EMBL/GenBank/DDBJ databases">
        <authorList>
            <person name="Tran Van P."/>
        </authorList>
    </citation>
    <scope>NUCLEOTIDE SEQUENCE</scope>
</reference>
<evidence type="ECO:0000256" key="4">
    <source>
        <dbReference type="ARBA" id="ARBA00022737"/>
    </source>
</evidence>
<dbReference type="GO" id="GO:0006623">
    <property type="term" value="P:protein targeting to vacuole"/>
    <property type="evidence" value="ECO:0007669"/>
    <property type="project" value="TreeGrafter"/>
</dbReference>
<dbReference type="Proteomes" id="UP000728032">
    <property type="component" value="Unassembled WGS sequence"/>
</dbReference>
<keyword evidence="5" id="KW-0653">Protein transport</keyword>
<dbReference type="Pfam" id="PF01602">
    <property type="entry name" value="Adaptin_N"/>
    <property type="match status" value="3"/>
</dbReference>
<evidence type="ECO:0000256" key="1">
    <source>
        <dbReference type="ARBA" id="ARBA00004308"/>
    </source>
</evidence>
<dbReference type="InterPro" id="IPR017105">
    <property type="entry name" value="AP3_complex_dsu"/>
</dbReference>
<dbReference type="EMBL" id="CAJPVJ010016017">
    <property type="protein sequence ID" value="CAG2176050.1"/>
    <property type="molecule type" value="Genomic_DNA"/>
</dbReference>
<feature type="domain" description="Clathrin/coatomer adaptor adaptin-like N-terminal" evidence="7">
    <location>
        <begin position="122"/>
        <end position="307"/>
    </location>
</feature>
<dbReference type="InterPro" id="IPR011989">
    <property type="entry name" value="ARM-like"/>
</dbReference>
<comment type="subcellular location">
    <subcellularLocation>
        <location evidence="1">Endomembrane system</location>
    </subcellularLocation>
</comment>
<evidence type="ECO:0000259" key="7">
    <source>
        <dbReference type="Pfam" id="PF01602"/>
    </source>
</evidence>
<sequence length="458" mass="52081">MTLRKVKGNFDRIFDKNLSDLVRGIRNNKDNEIKEELRQDSISVKANAVAKLNYLQMIGYDISWSAFNIIEVMSSQKFTYKRPLNAFTRTQSQIMTLRKVKGNFDRIFDKNLSDLVRGIRNNKDNEIKEELRQESISVKANAVAKLNYLQMIGYDISWSAFNIIEVMSSQKFTYKRIGYLAASQCFHENTEVLMLTTNMIRKDLNSQNMYDAGCAMSGLSCFVSTDISRDLANDVLTLLTSTKPYLRKKAVLLMYKIFLKFPEALKPAFPRLKEKLEDPDPGVQSAAVNVICELARKNPKNYLSLAPFGALTPLEPRLGRKLIEPLTNLIHSTSAMSLLYECINTVIAVLISISSGLPNHNASIQLCVQKLRILIEDSDQNLKYLGLLAMSKILKTHPKSVQAHKDLVLTCLDDKDESIRLRALDLLYGMVTKKNLMEIVQKLLVNVNESQMGNKYRD</sequence>
<dbReference type="GO" id="GO:0010008">
    <property type="term" value="C:endosome membrane"/>
    <property type="evidence" value="ECO:0007669"/>
    <property type="project" value="TreeGrafter"/>
</dbReference>
<dbReference type="Gene3D" id="1.25.10.10">
    <property type="entry name" value="Leucine-rich Repeat Variant"/>
    <property type="match status" value="3"/>
</dbReference>
<dbReference type="GO" id="GO:0043195">
    <property type="term" value="C:terminal bouton"/>
    <property type="evidence" value="ECO:0007669"/>
    <property type="project" value="TreeGrafter"/>
</dbReference>
<dbReference type="GO" id="GO:0016182">
    <property type="term" value="P:synaptic vesicle budding from endosome"/>
    <property type="evidence" value="ECO:0007669"/>
    <property type="project" value="TreeGrafter"/>
</dbReference>
<dbReference type="EMBL" id="OC930842">
    <property type="protein sequence ID" value="CAD7658864.1"/>
    <property type="molecule type" value="Genomic_DNA"/>
</dbReference>
<dbReference type="GO" id="GO:0048490">
    <property type="term" value="P:anterograde synaptic vesicle transport"/>
    <property type="evidence" value="ECO:0007669"/>
    <property type="project" value="TreeGrafter"/>
</dbReference>
<keyword evidence="9" id="KW-1185">Reference proteome</keyword>
<protein>
    <recommendedName>
        <fullName evidence="7">Clathrin/coatomer adaptor adaptin-like N-terminal domain-containing protein</fullName>
    </recommendedName>
</protein>
<accession>A0A7R9QV05</accession>
<dbReference type="FunFam" id="1.25.10.10:FF:001926">
    <property type="entry name" value="Uncharacterized protein"/>
    <property type="match status" value="1"/>
</dbReference>
<dbReference type="PANTHER" id="PTHR22781:SF12">
    <property type="entry name" value="AP-3 COMPLEX SUBUNIT DELTA-1"/>
    <property type="match status" value="1"/>
</dbReference>
<evidence type="ECO:0000256" key="2">
    <source>
        <dbReference type="ARBA" id="ARBA00006613"/>
    </source>
</evidence>
<name>A0A7R9QV05_9ACAR</name>
<dbReference type="OrthoDB" id="10264595at2759"/>
<evidence type="ECO:0000313" key="9">
    <source>
        <dbReference type="Proteomes" id="UP000728032"/>
    </source>
</evidence>
<evidence type="ECO:0000256" key="3">
    <source>
        <dbReference type="ARBA" id="ARBA00022448"/>
    </source>
</evidence>
<comment type="similarity">
    <text evidence="2">Belongs to the adaptor complexes large subunit family.</text>
</comment>